<name>A0A177TKP5_9BASI</name>
<evidence type="ECO:0000256" key="4">
    <source>
        <dbReference type="ARBA" id="ARBA00012700"/>
    </source>
</evidence>
<feature type="domain" description="Prenyltransferase alpha-alpha toroid" evidence="13">
    <location>
        <begin position="5"/>
        <end position="307"/>
    </location>
</feature>
<evidence type="ECO:0000313" key="15">
    <source>
        <dbReference type="Proteomes" id="UP000077521"/>
    </source>
</evidence>
<evidence type="ECO:0000256" key="11">
    <source>
        <dbReference type="ARBA" id="ARBA00022842"/>
    </source>
</evidence>
<keyword evidence="8" id="KW-0479">Metal-binding</keyword>
<evidence type="ECO:0000256" key="8">
    <source>
        <dbReference type="ARBA" id="ARBA00022723"/>
    </source>
</evidence>
<dbReference type="PANTHER" id="PTHR11774:SF4">
    <property type="entry name" value="GERANYLGERANYL TRANSFERASE TYPE-1 SUBUNIT BETA"/>
    <property type="match status" value="1"/>
</dbReference>
<evidence type="ECO:0000256" key="3">
    <source>
        <dbReference type="ARBA" id="ARBA00010497"/>
    </source>
</evidence>
<dbReference type="EC" id="2.5.1.59" evidence="4"/>
<dbReference type="Gene3D" id="1.50.10.20">
    <property type="match status" value="1"/>
</dbReference>
<dbReference type="InterPro" id="IPR045089">
    <property type="entry name" value="PGGT1B-like"/>
</dbReference>
<dbReference type="GO" id="GO:0046872">
    <property type="term" value="F:metal ion binding"/>
    <property type="evidence" value="ECO:0007669"/>
    <property type="project" value="UniProtKB-KW"/>
</dbReference>
<evidence type="ECO:0000256" key="10">
    <source>
        <dbReference type="ARBA" id="ARBA00022833"/>
    </source>
</evidence>
<dbReference type="InterPro" id="IPR001330">
    <property type="entry name" value="Prenyltrans"/>
</dbReference>
<comment type="caution">
    <text evidence="14">The sequence shown here is derived from an EMBL/GenBank/DDBJ whole genome shotgun (WGS) entry which is preliminary data.</text>
</comment>
<comment type="cofactor">
    <cofactor evidence="2">
        <name>Zn(2+)</name>
        <dbReference type="ChEBI" id="CHEBI:29105"/>
    </cofactor>
</comment>
<dbReference type="GO" id="GO:0004662">
    <property type="term" value="F:CAAX-protein geranylgeranyltransferase activity"/>
    <property type="evidence" value="ECO:0007669"/>
    <property type="project" value="UniProtKB-EC"/>
</dbReference>
<keyword evidence="10" id="KW-0862">Zinc</keyword>
<evidence type="ECO:0000256" key="5">
    <source>
        <dbReference type="ARBA" id="ARBA00020603"/>
    </source>
</evidence>
<keyword evidence="9" id="KW-0677">Repeat</keyword>
<dbReference type="AlphaFoldDB" id="A0A177TKP5"/>
<gene>
    <name evidence="14" type="ORF">A4X13_0g7378</name>
</gene>
<dbReference type="Pfam" id="PF00432">
    <property type="entry name" value="Prenyltrans"/>
    <property type="match status" value="1"/>
</dbReference>
<dbReference type="CDD" id="cd02895">
    <property type="entry name" value="GGTase-I"/>
    <property type="match status" value="1"/>
</dbReference>
<keyword evidence="11" id="KW-0460">Magnesium</keyword>
<dbReference type="InterPro" id="IPR008930">
    <property type="entry name" value="Terpenoid_cyclase/PrenylTrfase"/>
</dbReference>
<evidence type="ECO:0000256" key="9">
    <source>
        <dbReference type="ARBA" id="ARBA00022737"/>
    </source>
</evidence>
<reference evidence="14" key="2">
    <citation type="journal article" date="2019" name="IMA Fungus">
        <title>Genome sequencing and comparison of five Tilletia species to identify candidate genes for the detection of regulated species infecting wheat.</title>
        <authorList>
            <person name="Nguyen H.D.T."/>
            <person name="Sultana T."/>
            <person name="Kesanakurti P."/>
            <person name="Hambleton S."/>
        </authorList>
    </citation>
    <scope>NUCLEOTIDE SEQUENCE</scope>
    <source>
        <strain evidence="14">DAOMC 236416</strain>
    </source>
</reference>
<dbReference type="PANTHER" id="PTHR11774">
    <property type="entry name" value="GERANYLGERANYL TRANSFERASE TYPE BETA SUBUNIT"/>
    <property type="match status" value="1"/>
</dbReference>
<comment type="similarity">
    <text evidence="3">Belongs to the protein prenyltransferase subunit beta family.</text>
</comment>
<evidence type="ECO:0000313" key="14">
    <source>
        <dbReference type="EMBL" id="KAE8241519.1"/>
    </source>
</evidence>
<comment type="cofactor">
    <cofactor evidence="1">
        <name>Mg(2+)</name>
        <dbReference type="ChEBI" id="CHEBI:18420"/>
    </cofactor>
</comment>
<accession>A0A177TKP5</accession>
<dbReference type="GO" id="GO:0005953">
    <property type="term" value="C:CAAX-protein geranylgeranyltransferase complex"/>
    <property type="evidence" value="ECO:0007669"/>
    <property type="project" value="InterPro"/>
</dbReference>
<evidence type="ECO:0000256" key="12">
    <source>
        <dbReference type="ARBA" id="ARBA00031713"/>
    </source>
</evidence>
<keyword evidence="7" id="KW-0808">Transferase</keyword>
<sequence length="344" mass="38027">MSMTLEHKKHVAFWVRCLRMLPQPYTSGDTQRMTLGYFCLSGLDLLGVAQSKIPEEERKDLIDWIYAQQIAASQGGGFRGSPCHATSRTTPGPSHITMCYNALQTLAILRDDFARVDRASLKKFIASCQHVDGSFSPSPGQAERDARFVYCAFALCDMLDAWSSINTDAAVHFLLQCRNHDGGFGQGPGQESQGGSTFCALASLAMSSRLDRLENRELTIDWLCSRQQSGSGFNGRPEKPTDTCYSFWCGASLAILGVHALIDSSSDVSWLLSAQTRVGGIAKTPEDMPDVMHSYLSHAALAMHIPSSDEADNEVSLRLEGLQRLEPRWNLSEMSAEWLRNHIR</sequence>
<keyword evidence="15" id="KW-1185">Reference proteome</keyword>
<evidence type="ECO:0000259" key="13">
    <source>
        <dbReference type="Pfam" id="PF00432"/>
    </source>
</evidence>
<dbReference type="EMBL" id="LWDF02000897">
    <property type="protein sequence ID" value="KAE8241519.1"/>
    <property type="molecule type" value="Genomic_DNA"/>
</dbReference>
<evidence type="ECO:0000256" key="2">
    <source>
        <dbReference type="ARBA" id="ARBA00001947"/>
    </source>
</evidence>
<proteinExistence type="inferred from homology"/>
<reference evidence="14" key="1">
    <citation type="submission" date="2016-04" db="EMBL/GenBank/DDBJ databases">
        <authorList>
            <person name="Nguyen H.D."/>
            <person name="Samba Siva P."/>
            <person name="Cullis J."/>
            <person name="Levesque C.A."/>
            <person name="Hambleton S."/>
        </authorList>
    </citation>
    <scope>NUCLEOTIDE SEQUENCE</scope>
    <source>
        <strain evidence="14">DAOMC 236416</strain>
    </source>
</reference>
<evidence type="ECO:0000256" key="7">
    <source>
        <dbReference type="ARBA" id="ARBA00022679"/>
    </source>
</evidence>
<dbReference type="Proteomes" id="UP000077521">
    <property type="component" value="Unassembled WGS sequence"/>
</dbReference>
<dbReference type="InterPro" id="IPR041960">
    <property type="entry name" value="GGTase_I_beta"/>
</dbReference>
<organism evidence="14 15">
    <name type="scientific">Tilletia indica</name>
    <dbReference type="NCBI Taxonomy" id="43049"/>
    <lineage>
        <taxon>Eukaryota</taxon>
        <taxon>Fungi</taxon>
        <taxon>Dikarya</taxon>
        <taxon>Basidiomycota</taxon>
        <taxon>Ustilaginomycotina</taxon>
        <taxon>Exobasidiomycetes</taxon>
        <taxon>Tilletiales</taxon>
        <taxon>Tilletiaceae</taxon>
        <taxon>Tilletia</taxon>
    </lineage>
</organism>
<dbReference type="SUPFAM" id="SSF48239">
    <property type="entry name" value="Terpenoid cyclases/Protein prenyltransferases"/>
    <property type="match status" value="1"/>
</dbReference>
<evidence type="ECO:0000256" key="6">
    <source>
        <dbReference type="ARBA" id="ARBA00022602"/>
    </source>
</evidence>
<keyword evidence="6" id="KW-0637">Prenyltransferase</keyword>
<evidence type="ECO:0000256" key="1">
    <source>
        <dbReference type="ARBA" id="ARBA00001946"/>
    </source>
</evidence>
<protein>
    <recommendedName>
        <fullName evidence="5">Geranylgeranyl transferase type-1 subunit beta</fullName>
        <ecNumber evidence="4">2.5.1.59</ecNumber>
    </recommendedName>
    <alternativeName>
        <fullName evidence="12">Geranylgeranyl transferase type I subunit beta</fullName>
    </alternativeName>
</protein>